<proteinExistence type="predicted"/>
<comment type="caution">
    <text evidence="2">The sequence shown here is derived from an EMBL/GenBank/DDBJ whole genome shotgun (WGS) entry which is preliminary data.</text>
</comment>
<keyword evidence="3" id="KW-1185">Reference proteome</keyword>
<keyword evidence="1" id="KW-0812">Transmembrane</keyword>
<dbReference type="AlphaFoldDB" id="A0A9Q0K7A1"/>
<keyword evidence="1" id="KW-1133">Transmembrane helix</keyword>
<evidence type="ECO:0000256" key="1">
    <source>
        <dbReference type="SAM" id="Phobius"/>
    </source>
</evidence>
<sequence length="201" mass="22356">MAALPCEEDQDAYSISVTPDRGNTDSQCPSQFAFLSFLEVPYTSESESSFDNDWNSMNCVSFQMENADRCSSCSIDIDVEEESLGMPKTEEKTVHCAANTESSLILQSASQRKISVQIGGKIMQLLLNHNPVLLESTSRDNSMTEGAHDTPRSRWRRYKRAASIDSRKVVIFFSVLSSMGTLLLIYLTLRVKQIGDGLVHA</sequence>
<accession>A0A9Q0K7A1</accession>
<keyword evidence="1" id="KW-0472">Membrane</keyword>
<evidence type="ECO:0000313" key="3">
    <source>
        <dbReference type="Proteomes" id="UP001141806"/>
    </source>
</evidence>
<dbReference type="Proteomes" id="UP001141806">
    <property type="component" value="Unassembled WGS sequence"/>
</dbReference>
<evidence type="ECO:0000313" key="2">
    <source>
        <dbReference type="EMBL" id="KAJ4965193.1"/>
    </source>
</evidence>
<gene>
    <name evidence="2" type="ORF">NE237_017042</name>
</gene>
<protein>
    <submittedName>
        <fullName evidence="2">Uncharacterized protein</fullName>
    </submittedName>
</protein>
<dbReference type="PANTHER" id="PTHR34064">
    <property type="entry name" value="OS04G0672300 PROTEIN"/>
    <property type="match status" value="1"/>
</dbReference>
<dbReference type="PANTHER" id="PTHR34064:SF5">
    <property type="entry name" value="PROTEIN, PUTATIVE-RELATED"/>
    <property type="match status" value="1"/>
</dbReference>
<reference evidence="2" key="1">
    <citation type="journal article" date="2023" name="Plant J.">
        <title>The genome of the king protea, Protea cynaroides.</title>
        <authorList>
            <person name="Chang J."/>
            <person name="Duong T.A."/>
            <person name="Schoeman C."/>
            <person name="Ma X."/>
            <person name="Roodt D."/>
            <person name="Barker N."/>
            <person name="Li Z."/>
            <person name="Van de Peer Y."/>
            <person name="Mizrachi E."/>
        </authorList>
    </citation>
    <scope>NUCLEOTIDE SEQUENCE</scope>
    <source>
        <tissue evidence="2">Young leaves</tissue>
    </source>
</reference>
<name>A0A9Q0K7A1_9MAGN</name>
<dbReference type="OrthoDB" id="1911818at2759"/>
<feature type="transmembrane region" description="Helical" evidence="1">
    <location>
        <begin position="169"/>
        <end position="189"/>
    </location>
</feature>
<organism evidence="2 3">
    <name type="scientific">Protea cynaroides</name>
    <dbReference type="NCBI Taxonomy" id="273540"/>
    <lineage>
        <taxon>Eukaryota</taxon>
        <taxon>Viridiplantae</taxon>
        <taxon>Streptophyta</taxon>
        <taxon>Embryophyta</taxon>
        <taxon>Tracheophyta</taxon>
        <taxon>Spermatophyta</taxon>
        <taxon>Magnoliopsida</taxon>
        <taxon>Proteales</taxon>
        <taxon>Proteaceae</taxon>
        <taxon>Protea</taxon>
    </lineage>
</organism>
<dbReference type="EMBL" id="JAMYWD010000007">
    <property type="protein sequence ID" value="KAJ4965193.1"/>
    <property type="molecule type" value="Genomic_DNA"/>
</dbReference>